<comment type="caution">
    <text evidence="2">The sequence shown here is derived from an EMBL/GenBank/DDBJ whole genome shotgun (WGS) entry which is preliminary data.</text>
</comment>
<evidence type="ECO:0000259" key="1">
    <source>
        <dbReference type="Pfam" id="PF19919"/>
    </source>
</evidence>
<feature type="domain" description="MoxR-vWA-beta-propeller ternary system" evidence="1">
    <location>
        <begin position="5"/>
        <end position="172"/>
    </location>
</feature>
<keyword evidence="3" id="KW-1185">Reference proteome</keyword>
<name>A0A848GGS2_9BACT</name>
<dbReference type="EMBL" id="JABBGC010000001">
    <property type="protein sequence ID" value="NML37654.1"/>
    <property type="molecule type" value="Genomic_DNA"/>
</dbReference>
<organism evidence="2 3">
    <name type="scientific">Chitinophaga fulva</name>
    <dbReference type="NCBI Taxonomy" id="2728842"/>
    <lineage>
        <taxon>Bacteria</taxon>
        <taxon>Pseudomonadati</taxon>
        <taxon>Bacteroidota</taxon>
        <taxon>Chitinophagia</taxon>
        <taxon>Chitinophagales</taxon>
        <taxon>Chitinophagaceae</taxon>
        <taxon>Chitinophaga</taxon>
    </lineage>
</organism>
<evidence type="ECO:0000313" key="2">
    <source>
        <dbReference type="EMBL" id="NML37654.1"/>
    </source>
</evidence>
<sequence>MKLTLGLQYHDAAPTTNIAAAFVYGRHAGEWLDAISRWQLPMEQLKALPVPQRDSAATAGLLVLFNGAVPPFPELLQYPYQQLDNLFIPVNAVLTPALTTGERKKLLIWDQQILHPVLGFTGFHHDQLIPLSSLLTFSPPLPADWEHARMGTLPAPSLKRVLLEAVATDTIFLDIQQEIGHQPLEDIIPTPAKTKRPSFFSKLLRLLTMVSPFRTTKSPSSDQLRQQALQRLTDLFDTDYNKALEYAIPLDSPYAPRGMSLDSGTSLGRRDTNFSLGNLGGGGPVSYWNVGDFQQSLREKYLEAAKKAIAAGDYRKAAYIYAHLLGDYNMAANVLEKGGFYREAAALYLDHLKNHKAAAAALEKGGFLEEAVDIYISIEMHEKAGDLYILLHQHDLAMLEYQCMIDLALKHGNYQFAARIAREKMHDNTLAGQLLLTSWEKKIDPQQSLKQYFDLQTNHLQQAIQTVYRDHMPAGHETDLLMVLKDVTVQHPETAIRDTGLDITYEIVNKRLQRHDDSLLAYLRYFIPDDKLLQKDINHYTGHKQAAPVTMRPLQVLQFAKDVKWLSGTRLPQQMLFTGFSENGVYLLDFDMGKKWYYHLWKMGILHPLLITMIFQPNSANRVLLLGDFPSLQAKGLAAPETEDRLTIEMPSWLPQNLFGVSITEQFIITLYSANGVLVFRDYTSSGTAGNPKECRLEGKPFLLQQPYGKIQEVFFHQGFFYFFNRTDILRCAWDGQLEAFPMGAEILHMSATTALYGITLAVATVQGVVIVQFGGKLLSAKSGYITSSATRDIILSWLPHNRLAIGDRLKVAIYKVSGSQVTTTYVAQYTTAATVRALLPMPQPHCIGILDEEGQFSICDLPA</sequence>
<dbReference type="Proteomes" id="UP000583266">
    <property type="component" value="Unassembled WGS sequence"/>
</dbReference>
<protein>
    <recommendedName>
        <fullName evidence="1">MoxR-vWA-beta-propeller ternary system domain-containing protein</fullName>
    </recommendedName>
</protein>
<reference evidence="2 3" key="1">
    <citation type="submission" date="2020-04" db="EMBL/GenBank/DDBJ databases">
        <title>Chitinophaga sp. G-6-1-13 sp. nov., isolated from soil.</title>
        <authorList>
            <person name="Dahal R.H."/>
            <person name="Chaudhary D.K."/>
        </authorList>
    </citation>
    <scope>NUCLEOTIDE SEQUENCE [LARGE SCALE GENOMIC DNA]</scope>
    <source>
        <strain evidence="2 3">G-6-1-13</strain>
    </source>
</reference>
<evidence type="ECO:0000313" key="3">
    <source>
        <dbReference type="Proteomes" id="UP000583266"/>
    </source>
</evidence>
<dbReference type="RefSeq" id="WP_169224703.1">
    <property type="nucleotide sequence ID" value="NZ_JABBGC010000001.1"/>
</dbReference>
<dbReference type="AlphaFoldDB" id="A0A848GGS2"/>
<gene>
    <name evidence="2" type="ORF">HHL17_10665</name>
</gene>
<dbReference type="Gene3D" id="1.25.40.10">
    <property type="entry name" value="Tetratricopeptide repeat domain"/>
    <property type="match status" value="1"/>
</dbReference>
<dbReference type="Pfam" id="PF19919">
    <property type="entry name" value="bpX3"/>
    <property type="match status" value="1"/>
</dbReference>
<dbReference type="InterPro" id="IPR045551">
    <property type="entry name" value="bpX3"/>
</dbReference>
<dbReference type="InterPro" id="IPR011990">
    <property type="entry name" value="TPR-like_helical_dom_sf"/>
</dbReference>
<proteinExistence type="predicted"/>
<accession>A0A848GGS2</accession>